<organism evidence="2 3">
    <name type="scientific">Polychaeton citri CBS 116435</name>
    <dbReference type="NCBI Taxonomy" id="1314669"/>
    <lineage>
        <taxon>Eukaryota</taxon>
        <taxon>Fungi</taxon>
        <taxon>Dikarya</taxon>
        <taxon>Ascomycota</taxon>
        <taxon>Pezizomycotina</taxon>
        <taxon>Dothideomycetes</taxon>
        <taxon>Dothideomycetidae</taxon>
        <taxon>Capnodiales</taxon>
        <taxon>Capnodiaceae</taxon>
        <taxon>Polychaeton</taxon>
    </lineage>
</organism>
<feature type="domain" description="YCII-related" evidence="1">
    <location>
        <begin position="8"/>
        <end position="91"/>
    </location>
</feature>
<reference evidence="2" key="1">
    <citation type="journal article" date="2020" name="Stud. Mycol.">
        <title>101 Dothideomycetes genomes: a test case for predicting lifestyles and emergence of pathogens.</title>
        <authorList>
            <person name="Haridas S."/>
            <person name="Albert R."/>
            <person name="Binder M."/>
            <person name="Bloem J."/>
            <person name="Labutti K."/>
            <person name="Salamov A."/>
            <person name="Andreopoulos B."/>
            <person name="Baker S."/>
            <person name="Barry K."/>
            <person name="Bills G."/>
            <person name="Bluhm B."/>
            <person name="Cannon C."/>
            <person name="Castanera R."/>
            <person name="Culley D."/>
            <person name="Daum C."/>
            <person name="Ezra D."/>
            <person name="Gonzalez J."/>
            <person name="Henrissat B."/>
            <person name="Kuo A."/>
            <person name="Liang C."/>
            <person name="Lipzen A."/>
            <person name="Lutzoni F."/>
            <person name="Magnuson J."/>
            <person name="Mondo S."/>
            <person name="Nolan M."/>
            <person name="Ohm R."/>
            <person name="Pangilinan J."/>
            <person name="Park H.-J."/>
            <person name="Ramirez L."/>
            <person name="Alfaro M."/>
            <person name="Sun H."/>
            <person name="Tritt A."/>
            <person name="Yoshinaga Y."/>
            <person name="Zwiers L.-H."/>
            <person name="Turgeon B."/>
            <person name="Goodwin S."/>
            <person name="Spatafora J."/>
            <person name="Crous P."/>
            <person name="Grigoriev I."/>
        </authorList>
    </citation>
    <scope>NUCLEOTIDE SEQUENCE</scope>
    <source>
        <strain evidence="2">CBS 116435</strain>
    </source>
</reference>
<comment type="caution">
    <text evidence="2">The sequence shown here is derived from an EMBL/GenBank/DDBJ whole genome shotgun (WGS) entry which is preliminary data.</text>
</comment>
<evidence type="ECO:0000313" key="3">
    <source>
        <dbReference type="Proteomes" id="UP000799441"/>
    </source>
</evidence>
<dbReference type="Proteomes" id="UP000799441">
    <property type="component" value="Unassembled WGS sequence"/>
</dbReference>
<accession>A0A9P4URZ4</accession>
<dbReference type="InterPro" id="IPR005545">
    <property type="entry name" value="YCII"/>
</dbReference>
<dbReference type="OrthoDB" id="5519740at2759"/>
<dbReference type="EMBL" id="MU003782">
    <property type="protein sequence ID" value="KAF2722535.1"/>
    <property type="molecule type" value="Genomic_DNA"/>
</dbReference>
<keyword evidence="3" id="KW-1185">Reference proteome</keyword>
<dbReference type="PANTHER" id="PTHR33606:SF3">
    <property type="entry name" value="PROTEIN YCII"/>
    <property type="match status" value="1"/>
</dbReference>
<dbReference type="SUPFAM" id="SSF54909">
    <property type="entry name" value="Dimeric alpha+beta barrel"/>
    <property type="match status" value="1"/>
</dbReference>
<evidence type="ECO:0000313" key="2">
    <source>
        <dbReference type="EMBL" id="KAF2722535.1"/>
    </source>
</evidence>
<dbReference type="AlphaFoldDB" id="A0A9P4URZ4"/>
<dbReference type="InterPro" id="IPR011008">
    <property type="entry name" value="Dimeric_a/b-barrel"/>
</dbReference>
<dbReference type="InterPro" id="IPR051807">
    <property type="entry name" value="Sec-metab_biosynth-assoc"/>
</dbReference>
<dbReference type="Gene3D" id="3.30.70.1060">
    <property type="entry name" value="Dimeric alpha+beta barrel"/>
    <property type="match status" value="1"/>
</dbReference>
<dbReference type="PANTHER" id="PTHR33606">
    <property type="entry name" value="PROTEIN YCII"/>
    <property type="match status" value="1"/>
</dbReference>
<gene>
    <name evidence="2" type="ORF">K431DRAFT_283959</name>
</gene>
<protein>
    <submittedName>
        <fullName evidence="2">YCII-related domain protein</fullName>
    </submittedName>
</protein>
<name>A0A9P4URZ4_9PEZI</name>
<dbReference type="Pfam" id="PF03795">
    <property type="entry name" value="YCII"/>
    <property type="match status" value="1"/>
</dbReference>
<proteinExistence type="predicted"/>
<sequence>MSSKQEWIVILPDYKGALEQRMKVRPDHLKNMGPVVEAGKVVFGGATLDEPIKEGEPPKINGSIMLACADTKEEALELIKEDIYTKSGVWDLDNLQIFPFKSAIRKEL</sequence>
<evidence type="ECO:0000259" key="1">
    <source>
        <dbReference type="Pfam" id="PF03795"/>
    </source>
</evidence>